<dbReference type="InterPro" id="IPR036291">
    <property type="entry name" value="NAD(P)-bd_dom_sf"/>
</dbReference>
<keyword evidence="5" id="KW-1185">Reference proteome</keyword>
<dbReference type="AlphaFoldDB" id="A0A9W6KHD1"/>
<dbReference type="Pfam" id="PF01370">
    <property type="entry name" value="Epimerase"/>
    <property type="match status" value="1"/>
</dbReference>
<evidence type="ECO:0000313" key="5">
    <source>
        <dbReference type="Proteomes" id="UP001143480"/>
    </source>
</evidence>
<protein>
    <submittedName>
        <fullName evidence="4">ADP-L-glycero-D-manno-heptose-6-epimerase</fullName>
    </submittedName>
</protein>
<dbReference type="SUPFAM" id="SSF51735">
    <property type="entry name" value="NAD(P)-binding Rossmann-fold domains"/>
    <property type="match status" value="1"/>
</dbReference>
<keyword evidence="1" id="KW-0521">NADP</keyword>
<keyword evidence="2" id="KW-0119">Carbohydrate metabolism</keyword>
<sequence length="315" mass="33604">MADRVLVTGAAGFIGGRVAEDLERHGWDVTAIDLRAAPGGRTLCGDYRGPELHDQVRSGRFSAVVHQAAVSDTLQMDRALLDAMNTSGALALAESALVGGATFLYASSFSVYGRIRHDSPVAEDDVHDDALCSGPLNPYAESKLALDRAMIDMTDRGLLWAGLRYTNVFAAGERLQGRASSIISQILTKAARGDRIDLFADTMRASRDYVPAATVCAAVRGLLDSDFTPGVYNLGSGHATSFGDLLGWCAEFGGGRPADVRLVDNPIPDRYQYWTCADVSKLRAALPGWAGADIDVVRGEAEAVFDHARRALAAE</sequence>
<dbReference type="InterPro" id="IPR001509">
    <property type="entry name" value="Epimerase_deHydtase"/>
</dbReference>
<reference evidence="4" key="1">
    <citation type="journal article" date="2014" name="Int. J. Syst. Evol. Microbiol.">
        <title>Complete genome sequence of Corynebacterium casei LMG S-19264T (=DSM 44701T), isolated from a smear-ripened cheese.</title>
        <authorList>
            <consortium name="US DOE Joint Genome Institute (JGI-PGF)"/>
            <person name="Walter F."/>
            <person name="Albersmeier A."/>
            <person name="Kalinowski J."/>
            <person name="Ruckert C."/>
        </authorList>
    </citation>
    <scope>NUCLEOTIDE SEQUENCE</scope>
    <source>
        <strain evidence="4">VKM Ac-1321</strain>
    </source>
</reference>
<proteinExistence type="predicted"/>
<dbReference type="PANTHER" id="PTHR43103">
    <property type="entry name" value="NUCLEOSIDE-DIPHOSPHATE-SUGAR EPIMERASE"/>
    <property type="match status" value="1"/>
</dbReference>
<dbReference type="Gene3D" id="3.90.25.10">
    <property type="entry name" value="UDP-galactose 4-epimerase, domain 1"/>
    <property type="match status" value="1"/>
</dbReference>
<evidence type="ECO:0000313" key="4">
    <source>
        <dbReference type="EMBL" id="GLL02131.1"/>
    </source>
</evidence>
<dbReference type="Gene3D" id="3.40.50.720">
    <property type="entry name" value="NAD(P)-binding Rossmann-like Domain"/>
    <property type="match status" value="1"/>
</dbReference>
<dbReference type="EMBL" id="BSFP01000021">
    <property type="protein sequence ID" value="GLL02131.1"/>
    <property type="molecule type" value="Genomic_DNA"/>
</dbReference>
<evidence type="ECO:0000256" key="2">
    <source>
        <dbReference type="ARBA" id="ARBA00023277"/>
    </source>
</evidence>
<feature type="domain" description="NAD-dependent epimerase/dehydratase" evidence="3">
    <location>
        <begin position="5"/>
        <end position="235"/>
    </location>
</feature>
<accession>A0A9W6KHD1</accession>
<dbReference type="Proteomes" id="UP001143480">
    <property type="component" value="Unassembled WGS sequence"/>
</dbReference>
<gene>
    <name evidence="4" type="primary">rfaD</name>
    <name evidence="4" type="ORF">GCM10017581_038730</name>
</gene>
<dbReference type="PANTHER" id="PTHR43103:SF3">
    <property type="entry name" value="ADP-L-GLYCERO-D-MANNO-HEPTOSE-6-EPIMERASE"/>
    <property type="match status" value="1"/>
</dbReference>
<name>A0A9W6KHD1_9ACTN</name>
<evidence type="ECO:0000256" key="1">
    <source>
        <dbReference type="ARBA" id="ARBA00022857"/>
    </source>
</evidence>
<organism evidence="4 5">
    <name type="scientific">Dactylosporangium matsuzakiense</name>
    <dbReference type="NCBI Taxonomy" id="53360"/>
    <lineage>
        <taxon>Bacteria</taxon>
        <taxon>Bacillati</taxon>
        <taxon>Actinomycetota</taxon>
        <taxon>Actinomycetes</taxon>
        <taxon>Micromonosporales</taxon>
        <taxon>Micromonosporaceae</taxon>
        <taxon>Dactylosporangium</taxon>
    </lineage>
</organism>
<evidence type="ECO:0000259" key="3">
    <source>
        <dbReference type="Pfam" id="PF01370"/>
    </source>
</evidence>
<comment type="caution">
    <text evidence="4">The sequence shown here is derived from an EMBL/GenBank/DDBJ whole genome shotgun (WGS) entry which is preliminary data.</text>
</comment>
<dbReference type="RefSeq" id="WP_271189219.1">
    <property type="nucleotide sequence ID" value="NZ_BSFP01000021.1"/>
</dbReference>
<reference evidence="4" key="2">
    <citation type="submission" date="2023-01" db="EMBL/GenBank/DDBJ databases">
        <authorList>
            <person name="Sun Q."/>
            <person name="Evtushenko L."/>
        </authorList>
    </citation>
    <scope>NUCLEOTIDE SEQUENCE</scope>
    <source>
        <strain evidence="4">VKM Ac-1321</strain>
    </source>
</reference>